<keyword evidence="2 7" id="KW-0820">tRNA-binding</keyword>
<dbReference type="InterPro" id="IPR001328">
    <property type="entry name" value="Pept_tRNA_hydro"/>
</dbReference>
<dbReference type="RefSeq" id="WP_058515550.1">
    <property type="nucleotide sequence ID" value="NZ_CAAAIH010000001.1"/>
</dbReference>
<dbReference type="GO" id="GO:0000049">
    <property type="term" value="F:tRNA binding"/>
    <property type="evidence" value="ECO:0007669"/>
    <property type="project" value="UniProtKB-UniRule"/>
</dbReference>
<dbReference type="EMBL" id="LNYU01000091">
    <property type="protein sequence ID" value="KTD53234.1"/>
    <property type="molecule type" value="Genomic_DNA"/>
</dbReference>
<feature type="binding site" evidence="7">
    <location>
        <position position="16"/>
    </location>
    <ligand>
        <name>tRNA</name>
        <dbReference type="ChEBI" id="CHEBI:17843"/>
    </ligand>
</feature>
<evidence type="ECO:0000256" key="5">
    <source>
        <dbReference type="ARBA" id="ARBA00038063"/>
    </source>
</evidence>
<dbReference type="Proteomes" id="UP000054703">
    <property type="component" value="Unassembled WGS sequence"/>
</dbReference>
<evidence type="ECO:0000256" key="7">
    <source>
        <dbReference type="HAMAP-Rule" id="MF_00083"/>
    </source>
</evidence>
<evidence type="ECO:0000313" key="8">
    <source>
        <dbReference type="EMBL" id="KTD53234.1"/>
    </source>
</evidence>
<dbReference type="CDD" id="cd00462">
    <property type="entry name" value="PTH"/>
    <property type="match status" value="1"/>
</dbReference>
<dbReference type="FunFam" id="3.40.50.1470:FF:000001">
    <property type="entry name" value="Peptidyl-tRNA hydrolase"/>
    <property type="match status" value="1"/>
</dbReference>
<proteinExistence type="inferred from homology"/>
<keyword evidence="4 7" id="KW-0694">RNA-binding</keyword>
<dbReference type="OrthoDB" id="9800507at2"/>
<dbReference type="InterPro" id="IPR036416">
    <property type="entry name" value="Pept_tRNA_hydro_sf"/>
</dbReference>
<dbReference type="AlphaFoldDB" id="A0A0W0Y999"/>
<reference evidence="8 9" key="1">
    <citation type="submission" date="2015-11" db="EMBL/GenBank/DDBJ databases">
        <title>Genomic analysis of 38 Legionella species identifies large and diverse effector repertoires.</title>
        <authorList>
            <person name="Burstein D."/>
            <person name="Amaro F."/>
            <person name="Zusman T."/>
            <person name="Lifshitz Z."/>
            <person name="Cohen O."/>
            <person name="Gilbert J.A."/>
            <person name="Pupko T."/>
            <person name="Shuman H.A."/>
            <person name="Segal G."/>
        </authorList>
    </citation>
    <scope>NUCLEOTIDE SEQUENCE [LARGE SCALE GENOMIC DNA]</scope>
    <source>
        <strain evidence="8 9">SC-63-C7</strain>
    </source>
</reference>
<dbReference type="GO" id="GO:0005737">
    <property type="term" value="C:cytoplasm"/>
    <property type="evidence" value="ECO:0007669"/>
    <property type="project" value="UniProtKB-SubCell"/>
</dbReference>
<comment type="function">
    <text evidence="7">Catalyzes the release of premature peptidyl moieties from peptidyl-tRNA molecules trapped in stalled 50S ribosomal subunits, and thus maintains levels of free tRNAs and 50S ribosomes.</text>
</comment>
<evidence type="ECO:0000313" key="9">
    <source>
        <dbReference type="Proteomes" id="UP000054703"/>
    </source>
</evidence>
<evidence type="ECO:0000256" key="4">
    <source>
        <dbReference type="ARBA" id="ARBA00022884"/>
    </source>
</evidence>
<dbReference type="PATRIC" id="fig|45074.5.peg.3916"/>
<evidence type="ECO:0000256" key="2">
    <source>
        <dbReference type="ARBA" id="ARBA00022555"/>
    </source>
</evidence>
<comment type="caution">
    <text evidence="8">The sequence shown here is derived from an EMBL/GenBank/DDBJ whole genome shotgun (WGS) entry which is preliminary data.</text>
</comment>
<evidence type="ECO:0000256" key="1">
    <source>
        <dbReference type="ARBA" id="ARBA00013260"/>
    </source>
</evidence>
<dbReference type="Gene3D" id="3.40.50.1470">
    <property type="entry name" value="Peptidyl-tRNA hydrolase"/>
    <property type="match status" value="1"/>
</dbReference>
<feature type="site" description="Discriminates between blocked and unblocked aminoacyl-tRNA" evidence="7">
    <location>
        <position position="11"/>
    </location>
</feature>
<accession>A0A0W0Y999</accession>
<keyword evidence="7" id="KW-0963">Cytoplasm</keyword>
<comment type="similarity">
    <text evidence="5 7">Belongs to the PTH family.</text>
</comment>
<feature type="active site" description="Proton acceptor" evidence="7">
    <location>
        <position position="21"/>
    </location>
</feature>
<dbReference type="InterPro" id="IPR018171">
    <property type="entry name" value="Pept_tRNA_hydro_CS"/>
</dbReference>
<sequence length="189" mass="21100">MAIKLIIGLRNPGSAYEHTRHNAGEWLVSALAQRYSVFFKLEKKMQAELVDLELNQHLCKLVLPSTFMNHSGQPTRLISQFYRIQPNEILIVHDELDLPAGRIKLKTGGGHGGHNGLRDIIAQLGSAEFHRMRIGIGHPGHKDLVHQFVLSKPSAQERQLTYDAIDRGIAVIPSIFSDDLAKAMNQLNA</sequence>
<evidence type="ECO:0000256" key="6">
    <source>
        <dbReference type="ARBA" id="ARBA00050038"/>
    </source>
</evidence>
<dbReference type="GO" id="GO:0004045">
    <property type="term" value="F:peptidyl-tRNA hydrolase activity"/>
    <property type="evidence" value="ECO:0007669"/>
    <property type="project" value="UniProtKB-UniRule"/>
</dbReference>
<evidence type="ECO:0000256" key="3">
    <source>
        <dbReference type="ARBA" id="ARBA00022801"/>
    </source>
</evidence>
<dbReference type="HAMAP" id="MF_00083">
    <property type="entry name" value="Pept_tRNA_hydro_bact"/>
    <property type="match status" value="1"/>
</dbReference>
<comment type="catalytic activity">
    <reaction evidence="7">
        <text>an N-acyl-L-alpha-aminoacyl-tRNA + H2O = an N-acyl-L-amino acid + a tRNA + H(+)</text>
        <dbReference type="Rhea" id="RHEA:54448"/>
        <dbReference type="Rhea" id="RHEA-COMP:10123"/>
        <dbReference type="Rhea" id="RHEA-COMP:13883"/>
        <dbReference type="ChEBI" id="CHEBI:15377"/>
        <dbReference type="ChEBI" id="CHEBI:15378"/>
        <dbReference type="ChEBI" id="CHEBI:59874"/>
        <dbReference type="ChEBI" id="CHEBI:78442"/>
        <dbReference type="ChEBI" id="CHEBI:138191"/>
        <dbReference type="EC" id="3.1.1.29"/>
    </reaction>
</comment>
<dbReference type="SUPFAM" id="SSF53178">
    <property type="entry name" value="Peptidyl-tRNA hydrolase-like"/>
    <property type="match status" value="1"/>
</dbReference>
<protein>
    <recommendedName>
        <fullName evidence="6 7">Peptidyl-tRNA hydrolase</fullName>
        <shortName evidence="7">Pth</shortName>
        <ecNumber evidence="1 7">3.1.1.29</ecNumber>
    </recommendedName>
</protein>
<comment type="subcellular location">
    <subcellularLocation>
        <location evidence="7">Cytoplasm</location>
    </subcellularLocation>
</comment>
<dbReference type="STRING" id="45074.Lsan_3644"/>
<gene>
    <name evidence="7 8" type="primary">pth</name>
    <name evidence="8" type="ORF">Lsan_3644</name>
</gene>
<comment type="function">
    <text evidence="7">Hydrolyzes ribosome-free peptidyl-tRNAs (with 1 or more amino acids incorporated), which drop off the ribosome during protein synthesis, or as a result of ribosome stalling.</text>
</comment>
<feature type="site" description="Stabilizes the basic form of H active site to accept a proton" evidence="7">
    <location>
        <position position="94"/>
    </location>
</feature>
<feature type="binding site" evidence="7">
    <location>
        <position position="115"/>
    </location>
    <ligand>
        <name>tRNA</name>
        <dbReference type="ChEBI" id="CHEBI:17843"/>
    </ligand>
</feature>
<dbReference type="GO" id="GO:0006515">
    <property type="term" value="P:protein quality control for misfolded or incompletely synthesized proteins"/>
    <property type="evidence" value="ECO:0007669"/>
    <property type="project" value="UniProtKB-UniRule"/>
</dbReference>
<feature type="binding site" evidence="7">
    <location>
        <position position="69"/>
    </location>
    <ligand>
        <name>tRNA</name>
        <dbReference type="ChEBI" id="CHEBI:17843"/>
    </ligand>
</feature>
<feature type="binding site" evidence="7">
    <location>
        <position position="67"/>
    </location>
    <ligand>
        <name>tRNA</name>
        <dbReference type="ChEBI" id="CHEBI:17843"/>
    </ligand>
</feature>
<dbReference type="EC" id="3.1.1.29" evidence="1 7"/>
<keyword evidence="9" id="KW-1185">Reference proteome</keyword>
<name>A0A0W0Y999_9GAMM</name>
<comment type="subunit">
    <text evidence="7">Monomer.</text>
</comment>
<dbReference type="PROSITE" id="PS01196">
    <property type="entry name" value="PEPT_TRNA_HYDROL_2"/>
    <property type="match status" value="1"/>
</dbReference>
<keyword evidence="3 7" id="KW-0378">Hydrolase</keyword>
<dbReference type="GO" id="GO:0072344">
    <property type="term" value="P:rescue of stalled ribosome"/>
    <property type="evidence" value="ECO:0007669"/>
    <property type="project" value="UniProtKB-UniRule"/>
</dbReference>
<organism evidence="8 9">
    <name type="scientific">Legionella santicrucis</name>
    <dbReference type="NCBI Taxonomy" id="45074"/>
    <lineage>
        <taxon>Bacteria</taxon>
        <taxon>Pseudomonadati</taxon>
        <taxon>Pseudomonadota</taxon>
        <taxon>Gammaproteobacteria</taxon>
        <taxon>Legionellales</taxon>
        <taxon>Legionellaceae</taxon>
        <taxon>Legionella</taxon>
    </lineage>
</organism>
<dbReference type="PANTHER" id="PTHR17224">
    <property type="entry name" value="PEPTIDYL-TRNA HYDROLASE"/>
    <property type="match status" value="1"/>
</dbReference>
<dbReference type="Pfam" id="PF01195">
    <property type="entry name" value="Pept_tRNA_hydro"/>
    <property type="match status" value="1"/>
</dbReference>
<dbReference type="PANTHER" id="PTHR17224:SF1">
    <property type="entry name" value="PEPTIDYL-TRNA HYDROLASE"/>
    <property type="match status" value="1"/>
</dbReference>
<dbReference type="NCBIfam" id="TIGR00447">
    <property type="entry name" value="pth"/>
    <property type="match status" value="1"/>
</dbReference>